<dbReference type="Proteomes" id="UP001162480">
    <property type="component" value="Chromosome 4"/>
</dbReference>
<keyword evidence="1" id="KW-0677">Repeat</keyword>
<organism evidence="9 10">
    <name type="scientific">Octopus vulgaris</name>
    <name type="common">Common octopus</name>
    <dbReference type="NCBI Taxonomy" id="6645"/>
    <lineage>
        <taxon>Eukaryota</taxon>
        <taxon>Metazoa</taxon>
        <taxon>Spiralia</taxon>
        <taxon>Lophotrochozoa</taxon>
        <taxon>Mollusca</taxon>
        <taxon>Cephalopoda</taxon>
        <taxon>Coleoidea</taxon>
        <taxon>Octopodiformes</taxon>
        <taxon>Octopoda</taxon>
        <taxon>Incirrata</taxon>
        <taxon>Octopodidae</taxon>
        <taxon>Octopus</taxon>
    </lineage>
</organism>
<keyword evidence="4 5" id="KW-0040">ANK repeat</keyword>
<dbReference type="Pfam" id="PF12796">
    <property type="entry name" value="Ank_2"/>
    <property type="match status" value="2"/>
</dbReference>
<dbReference type="InterPro" id="IPR013083">
    <property type="entry name" value="Znf_RING/FYVE/PHD"/>
</dbReference>
<feature type="repeat" description="ANK" evidence="5">
    <location>
        <begin position="67"/>
        <end position="99"/>
    </location>
</feature>
<dbReference type="Gene3D" id="1.25.40.20">
    <property type="entry name" value="Ankyrin repeat-containing domain"/>
    <property type="match status" value="2"/>
</dbReference>
<keyword evidence="2 6" id="KW-0479">Metal-binding</keyword>
<evidence type="ECO:0000313" key="9">
    <source>
        <dbReference type="EMBL" id="CAI9720564.1"/>
    </source>
</evidence>
<evidence type="ECO:0000256" key="1">
    <source>
        <dbReference type="ARBA" id="ARBA00022737"/>
    </source>
</evidence>
<feature type="domain" description="RING-type" evidence="8">
    <location>
        <begin position="253"/>
        <end position="290"/>
    </location>
</feature>
<dbReference type="InterPro" id="IPR002110">
    <property type="entry name" value="Ankyrin_rpt"/>
</dbReference>
<gene>
    <name evidence="9" type="ORF">OCTVUL_1B001144</name>
</gene>
<evidence type="ECO:0000256" key="3">
    <source>
        <dbReference type="ARBA" id="ARBA00022833"/>
    </source>
</evidence>
<dbReference type="SUPFAM" id="SSF48403">
    <property type="entry name" value="Ankyrin repeat"/>
    <property type="match status" value="1"/>
</dbReference>
<keyword evidence="10" id="KW-1185">Reference proteome</keyword>
<dbReference type="PANTHER" id="PTHR24198:SF165">
    <property type="entry name" value="ANKYRIN REPEAT-CONTAINING PROTEIN-RELATED"/>
    <property type="match status" value="1"/>
</dbReference>
<accession>A0AA36AR27</accession>
<dbReference type="SMART" id="SM00248">
    <property type="entry name" value="ANK"/>
    <property type="match status" value="5"/>
</dbReference>
<dbReference type="GO" id="GO:0007165">
    <property type="term" value="P:signal transduction"/>
    <property type="evidence" value="ECO:0007669"/>
    <property type="project" value="InterPro"/>
</dbReference>
<dbReference type="Gene3D" id="3.30.40.10">
    <property type="entry name" value="Zinc/RING finger domain, C3HC4 (zinc finger)"/>
    <property type="match status" value="1"/>
</dbReference>
<feature type="repeat" description="ANK" evidence="5">
    <location>
        <begin position="170"/>
        <end position="192"/>
    </location>
</feature>
<keyword evidence="3" id="KW-0862">Zinc</keyword>
<name>A0AA36AR27_OCTVU</name>
<reference evidence="9" key="1">
    <citation type="submission" date="2023-08" db="EMBL/GenBank/DDBJ databases">
        <authorList>
            <person name="Alioto T."/>
            <person name="Alioto T."/>
            <person name="Gomez Garrido J."/>
        </authorList>
    </citation>
    <scope>NUCLEOTIDE SEQUENCE</scope>
</reference>
<protein>
    <submittedName>
        <fullName evidence="9">E3 ubiquitin-protein ligase MIB2-like isoform X1</fullName>
    </submittedName>
</protein>
<evidence type="ECO:0000259" key="8">
    <source>
        <dbReference type="PROSITE" id="PS50089"/>
    </source>
</evidence>
<dbReference type="EMBL" id="OX597817">
    <property type="protein sequence ID" value="CAI9720564.1"/>
    <property type="molecule type" value="Genomic_DNA"/>
</dbReference>
<evidence type="ECO:0000256" key="5">
    <source>
        <dbReference type="PROSITE-ProRule" id="PRU00023"/>
    </source>
</evidence>
<dbReference type="InterPro" id="IPR001841">
    <property type="entry name" value="Znf_RING"/>
</dbReference>
<dbReference type="Gene3D" id="1.10.533.10">
    <property type="entry name" value="Death Domain, Fas"/>
    <property type="match status" value="1"/>
</dbReference>
<dbReference type="AlphaFoldDB" id="A0AA36AR27"/>
<evidence type="ECO:0000256" key="4">
    <source>
        <dbReference type="ARBA" id="ARBA00023043"/>
    </source>
</evidence>
<dbReference type="SUPFAM" id="SSF47986">
    <property type="entry name" value="DEATH domain"/>
    <property type="match status" value="1"/>
</dbReference>
<dbReference type="PANTHER" id="PTHR24198">
    <property type="entry name" value="ANKYRIN REPEAT AND PROTEIN KINASE DOMAIN-CONTAINING PROTEIN"/>
    <property type="match status" value="1"/>
</dbReference>
<keyword evidence="2 6" id="KW-0863">Zinc-finger</keyword>
<dbReference type="PROSITE" id="PS50089">
    <property type="entry name" value="ZF_RING_2"/>
    <property type="match status" value="1"/>
</dbReference>
<feature type="domain" description="Death" evidence="7">
    <location>
        <begin position="324"/>
        <end position="409"/>
    </location>
</feature>
<dbReference type="PROSITE" id="PS50088">
    <property type="entry name" value="ANK_REPEAT"/>
    <property type="match status" value="4"/>
</dbReference>
<evidence type="ECO:0000313" key="10">
    <source>
        <dbReference type="Proteomes" id="UP001162480"/>
    </source>
</evidence>
<evidence type="ECO:0000256" key="6">
    <source>
        <dbReference type="PROSITE-ProRule" id="PRU00175"/>
    </source>
</evidence>
<feature type="repeat" description="ANK" evidence="5">
    <location>
        <begin position="136"/>
        <end position="169"/>
    </location>
</feature>
<evidence type="ECO:0000256" key="2">
    <source>
        <dbReference type="ARBA" id="ARBA00022771"/>
    </source>
</evidence>
<dbReference type="GO" id="GO:0008270">
    <property type="term" value="F:zinc ion binding"/>
    <property type="evidence" value="ECO:0007669"/>
    <property type="project" value="UniProtKB-KW"/>
</dbReference>
<dbReference type="InterPro" id="IPR036770">
    <property type="entry name" value="Ankyrin_rpt-contain_sf"/>
</dbReference>
<evidence type="ECO:0000259" key="7">
    <source>
        <dbReference type="PROSITE" id="PS50017"/>
    </source>
</evidence>
<sequence>MANIMQKIQNGDIEGVKNMIRMNPTIIHKRDEVGRTPLMLACIYGANRRMIEILIEAGGEVGAKALNGRTALHWAVNCCRLEAVELLLSRGSEVNGKSKDGWTPLHFAAISSPEWTDGVRALLQHSSVEVNPRDVDGQTPLHRACSRGHLHTVDMLLGHNGIDATVVNNDGDTPLHVAVRGRKYKVVCLMLNQCCTALNLKIKERLSGVVVARYLASQGADFHHKNNNNNTPLDLIKDPNLRKKLEAFLPPQCRYCHENMATVRLQPCGDLVLCENCSSEMTFKRCPVCREYTLSKREFESPKSEDKCVQTEVASEEIGFQKLDERYLLKLACQLGGNWWKVGIFLGIKSIQLGIIRHDFSGNVQEQSFQMLLYWSTHCDPQEVTVDTLRAALVKAECLTALECLSLLEE</sequence>
<dbReference type="InterPro" id="IPR000488">
    <property type="entry name" value="Death_dom"/>
</dbReference>
<dbReference type="CDD" id="cd01670">
    <property type="entry name" value="Death"/>
    <property type="match status" value="1"/>
</dbReference>
<dbReference type="PROSITE" id="PS50297">
    <property type="entry name" value="ANK_REP_REGION"/>
    <property type="match status" value="4"/>
</dbReference>
<proteinExistence type="predicted"/>
<feature type="repeat" description="ANK" evidence="5">
    <location>
        <begin position="33"/>
        <end position="66"/>
    </location>
</feature>
<dbReference type="InterPro" id="IPR011029">
    <property type="entry name" value="DEATH-like_dom_sf"/>
</dbReference>
<dbReference type="PROSITE" id="PS50017">
    <property type="entry name" value="DEATH_DOMAIN"/>
    <property type="match status" value="1"/>
</dbReference>
<dbReference type="PRINTS" id="PR01415">
    <property type="entry name" value="ANKYRIN"/>
</dbReference>
<dbReference type="Pfam" id="PF13920">
    <property type="entry name" value="zf-C3HC4_3"/>
    <property type="match status" value="1"/>
</dbReference>